<proteinExistence type="predicted"/>
<name>A0AAI9EFP3_9PEZI</name>
<organism evidence="2 3">
    <name type="scientific">Lecanosticta acicola</name>
    <dbReference type="NCBI Taxonomy" id="111012"/>
    <lineage>
        <taxon>Eukaryota</taxon>
        <taxon>Fungi</taxon>
        <taxon>Dikarya</taxon>
        <taxon>Ascomycota</taxon>
        <taxon>Pezizomycotina</taxon>
        <taxon>Dothideomycetes</taxon>
        <taxon>Dothideomycetidae</taxon>
        <taxon>Mycosphaerellales</taxon>
        <taxon>Mycosphaerellaceae</taxon>
        <taxon>Lecanosticta</taxon>
    </lineage>
</organism>
<comment type="caution">
    <text evidence="2">The sequence shown here is derived from an EMBL/GenBank/DDBJ whole genome shotgun (WGS) entry which is preliminary data.</text>
</comment>
<feature type="region of interest" description="Disordered" evidence="1">
    <location>
        <begin position="392"/>
        <end position="419"/>
    </location>
</feature>
<accession>A0AAI9EFP3</accession>
<evidence type="ECO:0000313" key="3">
    <source>
        <dbReference type="Proteomes" id="UP001296104"/>
    </source>
</evidence>
<evidence type="ECO:0000313" key="2">
    <source>
        <dbReference type="EMBL" id="CAK4034807.1"/>
    </source>
</evidence>
<feature type="compositionally biased region" description="Basic and acidic residues" evidence="1">
    <location>
        <begin position="111"/>
        <end position="125"/>
    </location>
</feature>
<reference evidence="2" key="1">
    <citation type="submission" date="2023-11" db="EMBL/GenBank/DDBJ databases">
        <authorList>
            <person name="Alioto T."/>
            <person name="Alioto T."/>
            <person name="Gomez Garrido J."/>
        </authorList>
    </citation>
    <scope>NUCLEOTIDE SEQUENCE</scope>
</reference>
<feature type="compositionally biased region" description="Polar residues" evidence="1">
    <location>
        <begin position="56"/>
        <end position="71"/>
    </location>
</feature>
<dbReference type="Proteomes" id="UP001296104">
    <property type="component" value="Unassembled WGS sequence"/>
</dbReference>
<dbReference type="EMBL" id="CAVMBE010000138">
    <property type="protein sequence ID" value="CAK4034807.1"/>
    <property type="molecule type" value="Genomic_DNA"/>
</dbReference>
<protein>
    <submittedName>
        <fullName evidence="2">Uncharacterized protein</fullName>
    </submittedName>
</protein>
<dbReference type="AlphaFoldDB" id="A0AAI9EFP3"/>
<sequence length="474" mass="52815">MLTARLASRRIVSRPWVVEPLSHTRHKSDKSGRLRNPSITHFRPDVSYASRERSSKTATRSAPFSPSTGGNSDVRVGSQPTAEPTSADLRSASSRPHDSEQPSLIEQLFPEESKRHERGATREIPRLPIETLSQTPPSRPVKRPGPRKSPAARKLEAQVTATHDQTAVLVLRNASRNLTEEDFRRLIPQGRHIEGWTLDQGDFYKCVPGRDLETLAQTNVYYLLFNSALNAFIYQGHAIRISRLVAIHIPSDVTSPVPPPPAYIRDGLDIRSAIEAYALTPPTQKLEMRLLKPPLKPLMKALAKHGAYPMISQRPDKMPFEVRLTLEGPQLGPSMIRHVLMQAGKARGLSWSGSDSAEVSINRYKPRTNVSPSDTSDRLAQHVFKDFENHKETAEEAEHGTSSPGLATPQKAAAPTPAPKVRTPIPVYIAGFQTEGAARSFTSHWHRRQLPVDEQVQRDLEGELPPIINAEYLW</sequence>
<keyword evidence="3" id="KW-1185">Reference proteome</keyword>
<gene>
    <name evidence="2" type="ORF">LECACI_7A009965</name>
</gene>
<evidence type="ECO:0000256" key="1">
    <source>
        <dbReference type="SAM" id="MobiDB-lite"/>
    </source>
</evidence>
<feature type="region of interest" description="Disordered" evidence="1">
    <location>
        <begin position="22"/>
        <end position="152"/>
    </location>
</feature>